<dbReference type="AlphaFoldDB" id="A0A6G2BI93"/>
<feature type="region of interest" description="Disordered" evidence="3">
    <location>
        <begin position="1"/>
        <end position="49"/>
    </location>
</feature>
<dbReference type="InterPro" id="IPR050559">
    <property type="entry name" value="P-Pant_transferase_sf"/>
</dbReference>
<dbReference type="Pfam" id="PF01648">
    <property type="entry name" value="ACPS"/>
    <property type="match status" value="1"/>
</dbReference>
<comment type="similarity">
    <text evidence="1">Belongs to the P-Pant transferase superfamily. Gsp/Sfp/HetI/AcpT family.</text>
</comment>
<evidence type="ECO:0000313" key="5">
    <source>
        <dbReference type="EMBL" id="MTE21612.1"/>
    </source>
</evidence>
<keyword evidence="6" id="KW-1185">Reference proteome</keyword>
<dbReference type="InterPro" id="IPR008278">
    <property type="entry name" value="4-PPantetheinyl_Trfase_dom"/>
</dbReference>
<sequence length="264" mass="27726">MAAETGAGRGRVRDSGGGAPRTPLRRPRPPAASPSRPEPARRTAEPWRRPLKLHVLRVSEHAADARDGAVLSEEERARCAAFVREEDRDRYRVAHTALRRELAGLLGTDPTAVPFTREACPLCGGPHGRPAVPGNPVHFSLSHSGDLVVLAFDDAPVGVDVEAYPTAAVVAETASVLHPRERAELGGLPASHRPAAFARCWTRKEAYLKGTGTGLGEAPSVTYVGSLAVPAEVPGWTIGDVPVPDGYAAAVAVAVPRPADPGTP</sequence>
<dbReference type="InterPro" id="IPR037143">
    <property type="entry name" value="4-PPantetheinyl_Trfase_dom_sf"/>
</dbReference>
<feature type="domain" description="4'-phosphopantetheinyl transferase" evidence="4">
    <location>
        <begin position="156"/>
        <end position="218"/>
    </location>
</feature>
<keyword evidence="2 5" id="KW-0808">Transferase</keyword>
<dbReference type="SUPFAM" id="SSF56214">
    <property type="entry name" value="4'-phosphopantetheinyl transferase"/>
    <property type="match status" value="2"/>
</dbReference>
<dbReference type="GO" id="GO:0000287">
    <property type="term" value="F:magnesium ion binding"/>
    <property type="evidence" value="ECO:0007669"/>
    <property type="project" value="InterPro"/>
</dbReference>
<dbReference type="GO" id="GO:0005829">
    <property type="term" value="C:cytosol"/>
    <property type="evidence" value="ECO:0007669"/>
    <property type="project" value="TreeGrafter"/>
</dbReference>
<accession>A0A6G2BI93</accession>
<evidence type="ECO:0000256" key="2">
    <source>
        <dbReference type="ARBA" id="ARBA00022679"/>
    </source>
</evidence>
<dbReference type="PANTHER" id="PTHR12215">
    <property type="entry name" value="PHOSPHOPANTETHEINE TRANSFERASE"/>
    <property type="match status" value="1"/>
</dbReference>
<protein>
    <submittedName>
        <fullName evidence="5">4'-phosphopantetheinyl transferase superfamily protein</fullName>
    </submittedName>
</protein>
<organism evidence="5 6">
    <name type="scientific">Streptomyces taklimakanensis</name>
    <dbReference type="NCBI Taxonomy" id="2569853"/>
    <lineage>
        <taxon>Bacteria</taxon>
        <taxon>Bacillati</taxon>
        <taxon>Actinomycetota</taxon>
        <taxon>Actinomycetes</taxon>
        <taxon>Kitasatosporales</taxon>
        <taxon>Streptomycetaceae</taxon>
        <taxon>Streptomyces</taxon>
    </lineage>
</organism>
<feature type="compositionally biased region" description="Basic and acidic residues" evidence="3">
    <location>
        <begin position="38"/>
        <end position="48"/>
    </location>
</feature>
<name>A0A6G2BI93_9ACTN</name>
<evidence type="ECO:0000256" key="1">
    <source>
        <dbReference type="ARBA" id="ARBA00010990"/>
    </source>
</evidence>
<dbReference type="EMBL" id="WIXO01000001">
    <property type="protein sequence ID" value="MTE21612.1"/>
    <property type="molecule type" value="Genomic_DNA"/>
</dbReference>
<gene>
    <name evidence="5" type="ORF">F0L17_21340</name>
</gene>
<evidence type="ECO:0000313" key="6">
    <source>
        <dbReference type="Proteomes" id="UP000473014"/>
    </source>
</evidence>
<comment type="caution">
    <text evidence="5">The sequence shown here is derived from an EMBL/GenBank/DDBJ whole genome shotgun (WGS) entry which is preliminary data.</text>
</comment>
<dbReference type="GO" id="GO:0008897">
    <property type="term" value="F:holo-[acyl-carrier-protein] synthase activity"/>
    <property type="evidence" value="ECO:0007669"/>
    <property type="project" value="InterPro"/>
</dbReference>
<dbReference type="GO" id="GO:0019878">
    <property type="term" value="P:lysine biosynthetic process via aminoadipic acid"/>
    <property type="evidence" value="ECO:0007669"/>
    <property type="project" value="TreeGrafter"/>
</dbReference>
<evidence type="ECO:0000259" key="4">
    <source>
        <dbReference type="Pfam" id="PF01648"/>
    </source>
</evidence>
<reference evidence="5 6" key="1">
    <citation type="submission" date="2019-11" db="EMBL/GenBank/DDBJ databases">
        <authorList>
            <person name="Yuan L."/>
        </authorList>
    </citation>
    <scope>NUCLEOTIDE SEQUENCE [LARGE SCALE GENOMIC DNA]</scope>
    <source>
        <strain evidence="5 6">TRM43335</strain>
    </source>
</reference>
<dbReference type="OrthoDB" id="190168at2"/>
<dbReference type="Proteomes" id="UP000473014">
    <property type="component" value="Unassembled WGS sequence"/>
</dbReference>
<dbReference type="Gene3D" id="3.90.470.20">
    <property type="entry name" value="4'-phosphopantetheinyl transferase domain"/>
    <property type="match status" value="2"/>
</dbReference>
<dbReference type="PANTHER" id="PTHR12215:SF10">
    <property type="entry name" value="L-AMINOADIPATE-SEMIALDEHYDE DEHYDROGENASE-PHOSPHOPANTETHEINYL TRANSFERASE"/>
    <property type="match status" value="1"/>
</dbReference>
<evidence type="ECO:0000256" key="3">
    <source>
        <dbReference type="SAM" id="MobiDB-lite"/>
    </source>
</evidence>
<proteinExistence type="inferred from homology"/>